<reference evidence="1" key="1">
    <citation type="journal article" date="2021" name="Proc. Natl. Acad. Sci. U.S.A.">
        <title>A Catalog of Tens of Thousands of Viruses from Human Metagenomes Reveals Hidden Associations with Chronic Diseases.</title>
        <authorList>
            <person name="Tisza M.J."/>
            <person name="Buck C.B."/>
        </authorList>
    </citation>
    <scope>NUCLEOTIDE SEQUENCE</scope>
    <source>
        <strain evidence="1">Ct6GI21</strain>
    </source>
</reference>
<sequence length="291" mass="31934">MARPETTRIDSLNILLDGSETGKMLLKEAYDGVIANIQKSTISSRIKNTDLSGDPTAGTVEAKRFVNAKSQAYGTARTAGKGNAVKGKTVTVPIDKDREFVEEIEAKDIKLLGVDGLIAKRSANHAQRMAAELDEAFFAEGKTAGTQFKPAQAVTAIQDIVESAILQLEKLKNDYIDGLDRDMLSITFDSDTYSSMRMYLDTVVNTNVDTTTEEFQMYHGVKCYSSNRLPSGVKFEIMMDESIAQPVMSTPYSAERIPLSTATGVELFFNYGTKAVTPDTIFWYDGTHAES</sequence>
<dbReference type="EMBL" id="BK016005">
    <property type="protein sequence ID" value="DAF89230.1"/>
    <property type="molecule type" value="Genomic_DNA"/>
</dbReference>
<proteinExistence type="predicted"/>
<evidence type="ECO:0000313" key="1">
    <source>
        <dbReference type="EMBL" id="DAF89230.1"/>
    </source>
</evidence>
<accession>A0A8S5U498</accession>
<name>A0A8S5U498_9CAUD</name>
<protein>
    <submittedName>
        <fullName evidence="1">Major capsid protein</fullName>
    </submittedName>
</protein>
<organism evidence="1">
    <name type="scientific">Siphoviridae sp. ct6GI21</name>
    <dbReference type="NCBI Taxonomy" id="2825340"/>
    <lineage>
        <taxon>Viruses</taxon>
        <taxon>Duplodnaviria</taxon>
        <taxon>Heunggongvirae</taxon>
        <taxon>Uroviricota</taxon>
        <taxon>Caudoviricetes</taxon>
    </lineage>
</organism>